<dbReference type="Gene3D" id="3.40.190.10">
    <property type="entry name" value="Periplasmic binding protein-like II"/>
    <property type="match status" value="2"/>
</dbReference>
<evidence type="ECO:0000256" key="7">
    <source>
        <dbReference type="SAM" id="MobiDB-lite"/>
    </source>
</evidence>
<reference evidence="9" key="1">
    <citation type="submission" date="2020-05" db="EMBL/GenBank/DDBJ databases">
        <authorList>
            <person name="Zhu T."/>
            <person name="Keshari N."/>
            <person name="Lu X."/>
        </authorList>
    </citation>
    <scope>NUCLEOTIDE SEQUENCE</scope>
    <source>
        <strain evidence="9">NK1-12</strain>
    </source>
</reference>
<dbReference type="EMBL" id="CP053587">
    <property type="protein sequence ID" value="WNZ27025.1"/>
    <property type="molecule type" value="Genomic_DNA"/>
</dbReference>
<dbReference type="GO" id="GO:0042626">
    <property type="term" value="F:ATPase-coupled transmembrane transporter activity"/>
    <property type="evidence" value="ECO:0007669"/>
    <property type="project" value="InterPro"/>
</dbReference>
<dbReference type="SUPFAM" id="SSF53850">
    <property type="entry name" value="Periplasmic binding protein-like II"/>
    <property type="match status" value="1"/>
</dbReference>
<name>A0AA96WKW6_9CYAN</name>
<dbReference type="SMART" id="SM00062">
    <property type="entry name" value="PBPb"/>
    <property type="match status" value="1"/>
</dbReference>
<evidence type="ECO:0000256" key="2">
    <source>
        <dbReference type="ARBA" id="ARBA00010742"/>
    </source>
</evidence>
<comment type="function">
    <text evidence="5">Part of a binding-protein-dependent transport system for aliphatic sulfonates. Putative binding protein.</text>
</comment>
<dbReference type="PANTHER" id="PTHR30024:SF42">
    <property type="entry name" value="ALIPHATIC SULFONATES-BINDING PROTEIN-RELATED"/>
    <property type="match status" value="1"/>
</dbReference>
<dbReference type="PANTHER" id="PTHR30024">
    <property type="entry name" value="ALIPHATIC SULFONATES-BINDING PROTEIN-RELATED"/>
    <property type="match status" value="1"/>
</dbReference>
<accession>A0AA96WKW6</accession>
<dbReference type="RefSeq" id="WP_316436619.1">
    <property type="nucleotide sequence ID" value="NZ_CP053587.1"/>
</dbReference>
<evidence type="ECO:0000259" key="8">
    <source>
        <dbReference type="SMART" id="SM00062"/>
    </source>
</evidence>
<evidence type="ECO:0000256" key="1">
    <source>
        <dbReference type="ARBA" id="ARBA00004418"/>
    </source>
</evidence>
<dbReference type="NCBIfam" id="TIGR01728">
    <property type="entry name" value="SsuA_fam"/>
    <property type="match status" value="1"/>
</dbReference>
<dbReference type="AlphaFoldDB" id="A0AA96WKW6"/>
<comment type="similarity">
    <text evidence="2">Belongs to the bacterial solute-binding protein SsuA/TauA family.</text>
</comment>
<evidence type="ECO:0000256" key="6">
    <source>
        <dbReference type="ARBA" id="ARBA00070228"/>
    </source>
</evidence>
<dbReference type="InterPro" id="IPR015168">
    <property type="entry name" value="SsuA/THI5"/>
</dbReference>
<dbReference type="GO" id="GO:0042597">
    <property type="term" value="C:periplasmic space"/>
    <property type="evidence" value="ECO:0007669"/>
    <property type="project" value="UniProtKB-SubCell"/>
</dbReference>
<feature type="domain" description="Solute-binding protein family 3/N-terminal" evidence="8">
    <location>
        <begin position="58"/>
        <end position="274"/>
    </location>
</feature>
<evidence type="ECO:0000313" key="9">
    <source>
        <dbReference type="EMBL" id="WNZ27025.1"/>
    </source>
</evidence>
<keyword evidence="4" id="KW-0732">Signal</keyword>
<gene>
    <name evidence="9" type="ORF">HJG54_29340</name>
</gene>
<proteinExistence type="inferred from homology"/>
<evidence type="ECO:0000256" key="3">
    <source>
        <dbReference type="ARBA" id="ARBA00022448"/>
    </source>
</evidence>
<evidence type="ECO:0000256" key="4">
    <source>
        <dbReference type="ARBA" id="ARBA00022729"/>
    </source>
</evidence>
<protein>
    <recommendedName>
        <fullName evidence="6">Putative aliphatic sulfonates-binding protein</fullName>
    </recommendedName>
</protein>
<dbReference type="InterPro" id="IPR010067">
    <property type="entry name" value="ABC_SsuA_sub-bd"/>
</dbReference>
<dbReference type="FunFam" id="3.40.190.10:FF:000050">
    <property type="entry name" value="Sulfonate ABC transporter substrate-binding protein"/>
    <property type="match status" value="1"/>
</dbReference>
<organism evidence="9">
    <name type="scientific">Leptolyngbya sp. NK1-12</name>
    <dbReference type="NCBI Taxonomy" id="2547451"/>
    <lineage>
        <taxon>Bacteria</taxon>
        <taxon>Bacillati</taxon>
        <taxon>Cyanobacteriota</taxon>
        <taxon>Cyanophyceae</taxon>
        <taxon>Leptolyngbyales</taxon>
        <taxon>Leptolyngbyaceae</taxon>
        <taxon>Leptolyngbya group</taxon>
        <taxon>Leptolyngbya</taxon>
    </lineage>
</organism>
<dbReference type="Pfam" id="PF09084">
    <property type="entry name" value="NMT1"/>
    <property type="match status" value="1"/>
</dbReference>
<dbReference type="GO" id="GO:0016020">
    <property type="term" value="C:membrane"/>
    <property type="evidence" value="ECO:0007669"/>
    <property type="project" value="InterPro"/>
</dbReference>
<dbReference type="InterPro" id="IPR001638">
    <property type="entry name" value="Solute-binding_3/MltF_N"/>
</dbReference>
<evidence type="ECO:0000256" key="5">
    <source>
        <dbReference type="ARBA" id="ARBA00055538"/>
    </source>
</evidence>
<sequence length="354" mass="38146">MMSVSLTVQRILPSALGTILILGSLAGCSTVKSTQSNSAEQPNSNQPAANPTENSQQVVRIGYVRWGLLPIARERKVLEETLAKQNIKVEWVGPFPAFAPVLEAVNAGEVDFTSGGDIPGISGLVGGTPVCIIGYQAPIPEAEAILVRSDSSIQNPKDLIGKKVAVNRGGWGEHLLLKVLAKANVPKEKVERVYLSPTDALPAVTQGHIDAWSVWDPNVAIAEAQHNLRPIASGDAASHYGIYMVQRDFLAQKPDVVKAVLDTIVSEAEWAASNRQAAAEAFGKAAQLEPAVVDQLGERRIVEKLLPLNASIVSDLQNRADWMFEQKAVPKQIDLKQSVCPRTANLEKYTAFQP</sequence>
<comment type="subcellular location">
    <subcellularLocation>
        <location evidence="1">Periplasm</location>
    </subcellularLocation>
</comment>
<feature type="region of interest" description="Disordered" evidence="7">
    <location>
        <begin position="33"/>
        <end position="54"/>
    </location>
</feature>
<keyword evidence="3" id="KW-0813">Transport</keyword>